<keyword evidence="2" id="KW-1185">Reference proteome</keyword>
<organism evidence="1 2">
    <name type="scientific">Zosterops borbonicus</name>
    <dbReference type="NCBI Taxonomy" id="364589"/>
    <lineage>
        <taxon>Eukaryota</taxon>
        <taxon>Metazoa</taxon>
        <taxon>Chordata</taxon>
        <taxon>Craniata</taxon>
        <taxon>Vertebrata</taxon>
        <taxon>Euteleostomi</taxon>
        <taxon>Archelosauria</taxon>
        <taxon>Archosauria</taxon>
        <taxon>Dinosauria</taxon>
        <taxon>Saurischia</taxon>
        <taxon>Theropoda</taxon>
        <taxon>Coelurosauria</taxon>
        <taxon>Aves</taxon>
        <taxon>Neognathae</taxon>
        <taxon>Neoaves</taxon>
        <taxon>Telluraves</taxon>
        <taxon>Australaves</taxon>
        <taxon>Passeriformes</taxon>
        <taxon>Sylvioidea</taxon>
        <taxon>Zosteropidae</taxon>
        <taxon>Zosterops</taxon>
    </lineage>
</organism>
<dbReference type="EMBL" id="SWJQ01000005">
    <property type="protein sequence ID" value="TRZ26843.1"/>
    <property type="molecule type" value="Genomic_DNA"/>
</dbReference>
<gene>
    <name evidence="1" type="ORF">HGM15179_000313</name>
</gene>
<protein>
    <submittedName>
        <fullName evidence="1">Uncharacterized protein</fullName>
    </submittedName>
</protein>
<dbReference type="Proteomes" id="UP000796761">
    <property type="component" value="Unassembled WGS sequence"/>
</dbReference>
<evidence type="ECO:0000313" key="2">
    <source>
        <dbReference type="Proteomes" id="UP000796761"/>
    </source>
</evidence>
<name>A0A8K1GZ68_9PASS</name>
<feature type="non-terminal residue" evidence="1">
    <location>
        <position position="1"/>
    </location>
</feature>
<comment type="caution">
    <text evidence="1">The sequence shown here is derived from an EMBL/GenBank/DDBJ whole genome shotgun (WGS) entry which is preliminary data.</text>
</comment>
<dbReference type="AlphaFoldDB" id="A0A8K1GZ68"/>
<reference evidence="1" key="1">
    <citation type="submission" date="2019-04" db="EMBL/GenBank/DDBJ databases">
        <title>Genome assembly of Zosterops borbonicus 15179.</title>
        <authorList>
            <person name="Leroy T."/>
            <person name="Anselmetti Y."/>
            <person name="Tilak M.-K."/>
            <person name="Nabholz B."/>
        </authorList>
    </citation>
    <scope>NUCLEOTIDE SEQUENCE</scope>
    <source>
        <strain evidence="1">HGM_15179</strain>
        <tissue evidence="1">Muscle</tissue>
    </source>
</reference>
<proteinExistence type="predicted"/>
<accession>A0A8K1GZ68</accession>
<sequence>VQLMLLEQLKPSLEEEWDRHAEMKTGLTYPRRTIVLYKVQIPFYSGVEKGKEDKRFVDRDGSSVIGEMDINLPRKGMQVSLEPCKNAQDPLSVNFYEAIHYFPSALSLKPSVFGLPTKDLTTVRRLQSGKIKKESWSFEDVEGRFPAALFLNSTLFTAQLLQSSDLLHGSHLPITYVPSSSNARLPSTIAISTAAHSRVQRNSTVKVILKLLPYKCVKLGEDKLILCFSSGFRTKREESYPDISKPYKSISQLKVMFQVTPKISYPLNPICPHYLLNICIMSNYTSGKHQHSLVTPKQYDLSVVSSETIP</sequence>
<evidence type="ECO:0000313" key="1">
    <source>
        <dbReference type="EMBL" id="TRZ26843.1"/>
    </source>
</evidence>